<dbReference type="AlphaFoldDB" id="A0A0C9V6J0"/>
<dbReference type="HOGENOM" id="CLU_078256_0_0_1"/>
<feature type="compositionally biased region" description="Basic residues" evidence="1">
    <location>
        <begin position="248"/>
        <end position="258"/>
    </location>
</feature>
<dbReference type="EMBL" id="KN839864">
    <property type="protein sequence ID" value="KIJ61199.1"/>
    <property type="molecule type" value="Genomic_DNA"/>
</dbReference>
<dbReference type="OrthoDB" id="3251271at2759"/>
<feature type="compositionally biased region" description="Polar residues" evidence="1">
    <location>
        <begin position="210"/>
        <end position="234"/>
    </location>
</feature>
<proteinExistence type="predicted"/>
<feature type="region of interest" description="Disordered" evidence="1">
    <location>
        <begin position="105"/>
        <end position="258"/>
    </location>
</feature>
<evidence type="ECO:0000313" key="2">
    <source>
        <dbReference type="EMBL" id="KIJ61199.1"/>
    </source>
</evidence>
<name>A0A0C9V6J0_9AGAM</name>
<feature type="compositionally biased region" description="Basic and acidic residues" evidence="1">
    <location>
        <begin position="160"/>
        <end position="169"/>
    </location>
</feature>
<organism evidence="2 3">
    <name type="scientific">Hydnomerulius pinastri MD-312</name>
    <dbReference type="NCBI Taxonomy" id="994086"/>
    <lineage>
        <taxon>Eukaryota</taxon>
        <taxon>Fungi</taxon>
        <taxon>Dikarya</taxon>
        <taxon>Basidiomycota</taxon>
        <taxon>Agaricomycotina</taxon>
        <taxon>Agaricomycetes</taxon>
        <taxon>Agaricomycetidae</taxon>
        <taxon>Boletales</taxon>
        <taxon>Boletales incertae sedis</taxon>
        <taxon>Leucogyrophana</taxon>
    </lineage>
</organism>
<evidence type="ECO:0000256" key="1">
    <source>
        <dbReference type="SAM" id="MobiDB-lite"/>
    </source>
</evidence>
<feature type="compositionally biased region" description="Polar residues" evidence="1">
    <location>
        <begin position="108"/>
        <end position="128"/>
    </location>
</feature>
<dbReference type="Proteomes" id="UP000053820">
    <property type="component" value="Unassembled WGS sequence"/>
</dbReference>
<feature type="compositionally biased region" description="Polar residues" evidence="1">
    <location>
        <begin position="142"/>
        <end position="156"/>
    </location>
</feature>
<feature type="compositionally biased region" description="Polar residues" evidence="1">
    <location>
        <begin position="182"/>
        <end position="198"/>
    </location>
</feature>
<reference evidence="2 3" key="1">
    <citation type="submission" date="2014-04" db="EMBL/GenBank/DDBJ databases">
        <title>Evolutionary Origins and Diversification of the Mycorrhizal Mutualists.</title>
        <authorList>
            <consortium name="DOE Joint Genome Institute"/>
            <consortium name="Mycorrhizal Genomics Consortium"/>
            <person name="Kohler A."/>
            <person name="Kuo A."/>
            <person name="Nagy L.G."/>
            <person name="Floudas D."/>
            <person name="Copeland A."/>
            <person name="Barry K.W."/>
            <person name="Cichocki N."/>
            <person name="Veneault-Fourrey C."/>
            <person name="LaButti K."/>
            <person name="Lindquist E.A."/>
            <person name="Lipzen A."/>
            <person name="Lundell T."/>
            <person name="Morin E."/>
            <person name="Murat C."/>
            <person name="Riley R."/>
            <person name="Ohm R."/>
            <person name="Sun H."/>
            <person name="Tunlid A."/>
            <person name="Henrissat B."/>
            <person name="Grigoriev I.V."/>
            <person name="Hibbett D.S."/>
            <person name="Martin F."/>
        </authorList>
    </citation>
    <scope>NUCLEOTIDE SEQUENCE [LARGE SCALE GENOMIC DNA]</scope>
    <source>
        <strain evidence="2 3">MD-312</strain>
    </source>
</reference>
<sequence>MVEKTLSSGTMNLRFMQNARRAQQLAQVEPEQAYVKDDAEWEVAAETREAWGLSANPDEKAVIYETSYLPFLLPSLHDTPAADEVSSLSRPNALRPRGRRVFNKQGEELTQQASSSTVDVLSSGNIPSVDQEAGENTKRSRPQTISSAGKSATTARQAKKPKDPSKDAKNVIYDTTGVGTDLRQTTMQRAAPGTSSFLRPSGIDGPVGLTKSSETTKPSREVQSSTGAMNSSKSNAKRSRTLSDADKLKKKTKLTLIE</sequence>
<protein>
    <submittedName>
        <fullName evidence="2">Uncharacterized protein</fullName>
    </submittedName>
</protein>
<keyword evidence="3" id="KW-1185">Reference proteome</keyword>
<accession>A0A0C9V6J0</accession>
<gene>
    <name evidence="2" type="ORF">HYDPIDRAFT_177108</name>
</gene>
<evidence type="ECO:0000313" key="3">
    <source>
        <dbReference type="Proteomes" id="UP000053820"/>
    </source>
</evidence>